<dbReference type="EMBL" id="JAGGKV010000010">
    <property type="protein sequence ID" value="MBP1964724.1"/>
    <property type="molecule type" value="Genomic_DNA"/>
</dbReference>
<dbReference type="Proteomes" id="UP001519344">
    <property type="component" value="Unassembled WGS sequence"/>
</dbReference>
<dbReference type="InterPro" id="IPR004089">
    <property type="entry name" value="MCPsignal_dom"/>
</dbReference>
<gene>
    <name evidence="4" type="ORF">J2Z65_003947</name>
</gene>
<proteinExistence type="predicted"/>
<dbReference type="PROSITE" id="PS50111">
    <property type="entry name" value="CHEMOTAXIS_TRANSDUC_2"/>
    <property type="match status" value="1"/>
</dbReference>
<evidence type="ECO:0000259" key="3">
    <source>
        <dbReference type="PROSITE" id="PS50111"/>
    </source>
</evidence>
<dbReference type="PANTHER" id="PTHR32089:SF114">
    <property type="entry name" value="METHYL-ACCEPTING CHEMOTAXIS PROTEIN MCPB"/>
    <property type="match status" value="1"/>
</dbReference>
<evidence type="ECO:0000256" key="2">
    <source>
        <dbReference type="PROSITE-ProRule" id="PRU00284"/>
    </source>
</evidence>
<keyword evidence="5" id="KW-1185">Reference proteome</keyword>
<reference evidence="4 5" key="1">
    <citation type="submission" date="2021-03" db="EMBL/GenBank/DDBJ databases">
        <title>Genomic Encyclopedia of Type Strains, Phase IV (KMG-IV): sequencing the most valuable type-strain genomes for metagenomic binning, comparative biology and taxonomic classification.</title>
        <authorList>
            <person name="Goeker M."/>
        </authorList>
    </citation>
    <scope>NUCLEOTIDE SEQUENCE [LARGE SCALE GENOMIC DNA]</scope>
    <source>
        <strain evidence="4 5">DSM 24950</strain>
    </source>
</reference>
<sequence length="129" mass="13608">MGTQARRKVLASSEIAHAVDRVAAGTAAQDHGASESARALEEMAAGIQRMADSTAAVAAATIDAREDAIRGDVSISETIQQMMRIEHSVENSTHVINRVGDRSQDIHHIVDIIAGIVSQTNLLALNASI</sequence>
<organism evidence="4 5">
    <name type="scientific">Paenibacillus aceris</name>
    <dbReference type="NCBI Taxonomy" id="869555"/>
    <lineage>
        <taxon>Bacteria</taxon>
        <taxon>Bacillati</taxon>
        <taxon>Bacillota</taxon>
        <taxon>Bacilli</taxon>
        <taxon>Bacillales</taxon>
        <taxon>Paenibacillaceae</taxon>
        <taxon>Paenibacillus</taxon>
    </lineage>
</organism>
<keyword evidence="1 2" id="KW-0807">Transducer</keyword>
<dbReference type="PANTHER" id="PTHR32089">
    <property type="entry name" value="METHYL-ACCEPTING CHEMOTAXIS PROTEIN MCPB"/>
    <property type="match status" value="1"/>
</dbReference>
<accession>A0ABS4I1D1</accession>
<protein>
    <submittedName>
        <fullName evidence="4">Methyl-accepting chemotaxis protein</fullName>
    </submittedName>
</protein>
<dbReference type="Pfam" id="PF00015">
    <property type="entry name" value="MCPsignal"/>
    <property type="match status" value="1"/>
</dbReference>
<dbReference type="Gene3D" id="1.10.287.950">
    <property type="entry name" value="Methyl-accepting chemotaxis protein"/>
    <property type="match status" value="1"/>
</dbReference>
<dbReference type="SUPFAM" id="SSF58104">
    <property type="entry name" value="Methyl-accepting chemotaxis protein (MCP) signaling domain"/>
    <property type="match status" value="1"/>
</dbReference>
<name>A0ABS4I1D1_9BACL</name>
<feature type="domain" description="Methyl-accepting transducer" evidence="3">
    <location>
        <begin position="4"/>
        <end position="129"/>
    </location>
</feature>
<evidence type="ECO:0000313" key="5">
    <source>
        <dbReference type="Proteomes" id="UP001519344"/>
    </source>
</evidence>
<comment type="caution">
    <text evidence="4">The sequence shown here is derived from an EMBL/GenBank/DDBJ whole genome shotgun (WGS) entry which is preliminary data.</text>
</comment>
<evidence type="ECO:0000256" key="1">
    <source>
        <dbReference type="ARBA" id="ARBA00023224"/>
    </source>
</evidence>
<evidence type="ECO:0000313" key="4">
    <source>
        <dbReference type="EMBL" id="MBP1964724.1"/>
    </source>
</evidence>